<dbReference type="SUPFAM" id="SSF48452">
    <property type="entry name" value="TPR-like"/>
    <property type="match status" value="1"/>
</dbReference>
<accession>A0A1Y6K856</accession>
<dbReference type="SMART" id="SM00028">
    <property type="entry name" value="TPR"/>
    <property type="match status" value="2"/>
</dbReference>
<gene>
    <name evidence="2" type="ORF">CFX1CAM_1135</name>
</gene>
<keyword evidence="3" id="KW-1185">Reference proteome</keyword>
<evidence type="ECO:0000259" key="1">
    <source>
        <dbReference type="Pfam" id="PF09976"/>
    </source>
</evidence>
<dbReference type="AlphaFoldDB" id="A0A1Y6K856"/>
<organism evidence="2 3">
    <name type="scientific">Candidatus Brevifilum fermentans</name>
    <dbReference type="NCBI Taxonomy" id="1986204"/>
    <lineage>
        <taxon>Bacteria</taxon>
        <taxon>Bacillati</taxon>
        <taxon>Chloroflexota</taxon>
        <taxon>Anaerolineae</taxon>
        <taxon>Anaerolineales</taxon>
        <taxon>Anaerolineaceae</taxon>
        <taxon>Candidatus Brevifilum</taxon>
    </lineage>
</organism>
<dbReference type="InterPro" id="IPR019734">
    <property type="entry name" value="TPR_rpt"/>
</dbReference>
<dbReference type="Pfam" id="PF09976">
    <property type="entry name" value="TPR_21"/>
    <property type="match status" value="1"/>
</dbReference>
<dbReference type="OrthoDB" id="440506at2"/>
<dbReference type="Gene3D" id="1.25.40.10">
    <property type="entry name" value="Tetratricopeptide repeat domain"/>
    <property type="match status" value="1"/>
</dbReference>
<protein>
    <recommendedName>
        <fullName evidence="1">Ancillary SecYEG translocon subunit/Cell division coordinator CpoB TPR domain-containing protein</fullName>
    </recommendedName>
</protein>
<feature type="domain" description="Ancillary SecYEG translocon subunit/Cell division coordinator CpoB TPR" evidence="1">
    <location>
        <begin position="115"/>
        <end position="255"/>
    </location>
</feature>
<dbReference type="EMBL" id="LT859958">
    <property type="protein sequence ID" value="SMX54200.1"/>
    <property type="molecule type" value="Genomic_DNA"/>
</dbReference>
<proteinExistence type="predicted"/>
<reference evidence="3" key="1">
    <citation type="submission" date="2017-05" db="EMBL/GenBank/DDBJ databases">
        <authorList>
            <person name="Kirkegaard R."/>
            <person name="Mcilroy J S."/>
        </authorList>
    </citation>
    <scope>NUCLEOTIDE SEQUENCE [LARGE SCALE GENOMIC DNA]</scope>
</reference>
<dbReference type="KEGG" id="abat:CFX1CAM_1135"/>
<dbReference type="InterPro" id="IPR011990">
    <property type="entry name" value="TPR-like_helical_dom_sf"/>
</dbReference>
<dbReference type="InterPro" id="IPR018704">
    <property type="entry name" value="SecYEG/CpoB_TPR"/>
</dbReference>
<dbReference type="Proteomes" id="UP000195514">
    <property type="component" value="Chromosome I"/>
</dbReference>
<evidence type="ECO:0000313" key="3">
    <source>
        <dbReference type="Proteomes" id="UP000195514"/>
    </source>
</evidence>
<dbReference type="RefSeq" id="WP_087862067.1">
    <property type="nucleotide sequence ID" value="NZ_LT859958.1"/>
</dbReference>
<evidence type="ECO:0000313" key="2">
    <source>
        <dbReference type="EMBL" id="SMX54200.1"/>
    </source>
</evidence>
<sequence length="268" mass="30627">MRKLAPILLLLTIALIFFSLPVFKNNHWSTTFVKDFRSGSLTPEQLTTAPESHPHARVLQARVAMSKQDYTFALQVIEPLVPTNDPVILQTYAELLFSLERYTEALDIWHRLGMYNKIEHAASALRTSDNLEMRIYALEKAYDIRPDIYARLLQYAQLERANKTRDAGQILESISQYQAIIDQFPDYVAPYGDLALAYLEQDEPDLALSTLDRAMPKSSADYRFFMRAGKIYDQCGSFDRALEAYQKALLECSNCQDAVQAIDRLTTP</sequence>
<name>A0A1Y6K856_9CHLR</name>